<sequence length="162" mass="16889">MNTLIVLSYPDLDAARRALVELGTLRDRHVVALSGVVIVACSTDGQLRTHAIDAGRVSSGSLLDSVVARIESSLDAWRERPVDDALTDRVARKARPGTVSLGLAATQLDIYALSAALAPLGGDVTDTTLSIDDELKLVEAISNARDVNSVNSGNSGNSPPTG</sequence>
<dbReference type="RefSeq" id="WP_060967505.1">
    <property type="nucleotide sequence ID" value="NZ_CM003769.1"/>
</dbReference>
<dbReference type="AlphaFoldDB" id="A0AAW3PX63"/>
<evidence type="ECO:0008006" key="3">
    <source>
        <dbReference type="Google" id="ProtNLM"/>
    </source>
</evidence>
<gene>
    <name evidence="1" type="ORF">WS64_19885</name>
</gene>
<name>A0AAW3PX63_9BURK</name>
<accession>A0AAW3PX63</accession>
<organism evidence="1 2">
    <name type="scientific">Burkholderia anthina</name>
    <dbReference type="NCBI Taxonomy" id="179879"/>
    <lineage>
        <taxon>Bacteria</taxon>
        <taxon>Pseudomonadati</taxon>
        <taxon>Pseudomonadota</taxon>
        <taxon>Betaproteobacteria</taxon>
        <taxon>Burkholderiales</taxon>
        <taxon>Burkholderiaceae</taxon>
        <taxon>Burkholderia</taxon>
        <taxon>Burkholderia cepacia complex</taxon>
    </lineage>
</organism>
<evidence type="ECO:0000313" key="1">
    <source>
        <dbReference type="EMBL" id="KWZ33416.1"/>
    </source>
</evidence>
<reference evidence="1 2" key="1">
    <citation type="submission" date="2015-11" db="EMBL/GenBank/DDBJ databases">
        <authorList>
            <person name="Sahl J."/>
            <person name="Wagner D."/>
            <person name="Keim P."/>
        </authorList>
    </citation>
    <scope>NUCLEOTIDE SEQUENCE [LARGE SCALE GENOMIC DNA]</scope>
    <source>
        <strain evidence="1 2">AZ-4-2-10-S1-D7</strain>
    </source>
</reference>
<dbReference type="EMBL" id="LNJP01000002">
    <property type="protein sequence ID" value="KWZ33416.1"/>
    <property type="molecule type" value="Genomic_DNA"/>
</dbReference>
<proteinExistence type="predicted"/>
<evidence type="ECO:0000313" key="2">
    <source>
        <dbReference type="Proteomes" id="UP000070434"/>
    </source>
</evidence>
<comment type="caution">
    <text evidence="1">The sequence shown here is derived from an EMBL/GenBank/DDBJ whole genome shotgun (WGS) entry which is preliminary data.</text>
</comment>
<dbReference type="Proteomes" id="UP000070434">
    <property type="component" value="Chromosome 3"/>
</dbReference>
<protein>
    <recommendedName>
        <fullName evidence="3">DUF1269 domain-containing protein</fullName>
    </recommendedName>
</protein>